<reference evidence="3 4" key="1">
    <citation type="submission" date="2018-09" db="EMBL/GenBank/DDBJ databases">
        <title>Complete genome sequence of Euzebya sp. DY32-46 isolated from seawater of Pacific Ocean.</title>
        <authorList>
            <person name="Xu L."/>
            <person name="Wu Y.-H."/>
            <person name="Xu X.-W."/>
        </authorList>
    </citation>
    <scope>NUCLEOTIDE SEQUENCE [LARGE SCALE GENOMIC DNA]</scope>
    <source>
        <strain evidence="3 4">DY32-46</strain>
    </source>
</reference>
<dbReference type="Proteomes" id="UP000264006">
    <property type="component" value="Chromosome"/>
</dbReference>
<keyword evidence="2" id="KW-1133">Transmembrane helix</keyword>
<dbReference type="InterPro" id="IPR049978">
    <property type="entry name" value="SCO6880-like"/>
</dbReference>
<protein>
    <submittedName>
        <fullName evidence="3">Membrane protein</fullName>
    </submittedName>
</protein>
<dbReference type="EMBL" id="CP031165">
    <property type="protein sequence ID" value="AXV06750.1"/>
    <property type="molecule type" value="Genomic_DNA"/>
</dbReference>
<keyword evidence="4" id="KW-1185">Reference proteome</keyword>
<evidence type="ECO:0000256" key="1">
    <source>
        <dbReference type="SAM" id="MobiDB-lite"/>
    </source>
</evidence>
<keyword evidence="2" id="KW-0472">Membrane</keyword>
<organism evidence="3 4">
    <name type="scientific">Euzebya pacifica</name>
    <dbReference type="NCBI Taxonomy" id="1608957"/>
    <lineage>
        <taxon>Bacteria</taxon>
        <taxon>Bacillati</taxon>
        <taxon>Actinomycetota</taxon>
        <taxon>Nitriliruptoria</taxon>
        <taxon>Euzebyales</taxon>
    </lineage>
</organism>
<name>A0A346XX03_9ACTN</name>
<proteinExistence type="predicted"/>
<feature type="region of interest" description="Disordered" evidence="1">
    <location>
        <begin position="98"/>
        <end position="117"/>
    </location>
</feature>
<accession>A0A346XX03</accession>
<evidence type="ECO:0000256" key="2">
    <source>
        <dbReference type="SAM" id="Phobius"/>
    </source>
</evidence>
<dbReference type="NCBIfam" id="NF042935">
    <property type="entry name" value="SCO6880_fam"/>
    <property type="match status" value="1"/>
</dbReference>
<dbReference type="RefSeq" id="WP_114591357.1">
    <property type="nucleotide sequence ID" value="NZ_CP031165.1"/>
</dbReference>
<gene>
    <name evidence="3" type="ORF">DVS28_a2065</name>
</gene>
<feature type="transmembrane region" description="Helical" evidence="2">
    <location>
        <begin position="24"/>
        <end position="47"/>
    </location>
</feature>
<keyword evidence="2" id="KW-0812">Transmembrane</keyword>
<dbReference type="KEGG" id="euz:DVS28_a2065"/>
<dbReference type="AlphaFoldDB" id="A0A346XX03"/>
<dbReference type="OrthoDB" id="3859571at2"/>
<evidence type="ECO:0000313" key="3">
    <source>
        <dbReference type="EMBL" id="AXV06750.1"/>
    </source>
</evidence>
<sequence>MTTDPQDGQPDAVTFSRLARRGMLLGLSAGQVATLGAGLVVLVGGLVTGDAAGATWTAPLWGGAILLALLRRDGRPLAEWLPRWMAWTWRRASGRTTHTTSVLRPRPTGRLHLPGDPSPLDTMVDPDSGAVLVHDPASHLLVAVARVSHRAFVLQDPADQQRRVHGWGRVLAGAARSTGIARIQVLEQTLPDHGEGLADWWARHGIDDGSWVAGTYRELLAAAGPTGERHLTTISLALDLRQAASQVRAAGGGLAGAARVLHRDMTALGRALATADLAPVQWLGSEDLTGLVRTAYDPHLAGGIDHAGNGRLADAGPMAMVEDWDTLRADSAWHAVLWISEWPRTAVHPGFLAPLVLSGGVRRAFSLVCQPVPTDRATREVRRRKTEHLADTAQRTRLGQVTDVRDTAEYHDVLQQEADLAAGHALVRYTGLLAVSAPTRDTLDAAVADIEQAAIQASCETRRLVGQQARAFAAAALPLCRHV</sequence>
<evidence type="ECO:0000313" key="4">
    <source>
        <dbReference type="Proteomes" id="UP000264006"/>
    </source>
</evidence>